<dbReference type="GO" id="GO:0003985">
    <property type="term" value="F:acetyl-CoA C-acetyltransferase activity"/>
    <property type="evidence" value="ECO:0007669"/>
    <property type="project" value="UniProtKB-EC"/>
</dbReference>
<keyword evidence="2 6" id="KW-0808">Transferase</keyword>
<dbReference type="InterPro" id="IPR020613">
    <property type="entry name" value="Thiolase_CS"/>
</dbReference>
<dbReference type="Pfam" id="PF02803">
    <property type="entry name" value="Thiolase_C"/>
    <property type="match status" value="1"/>
</dbReference>
<dbReference type="Gene3D" id="3.40.47.10">
    <property type="match status" value="2"/>
</dbReference>
<evidence type="ECO:0000256" key="1">
    <source>
        <dbReference type="ARBA" id="ARBA00010982"/>
    </source>
</evidence>
<dbReference type="AlphaFoldDB" id="A0A2A2I6B7"/>
<dbReference type="InterPro" id="IPR020617">
    <property type="entry name" value="Thiolase_C"/>
</dbReference>
<comment type="catalytic activity">
    <reaction evidence="4">
        <text>succinyl-CoA + acetyl-CoA = 3-oxoadipyl-CoA + CoA</text>
        <dbReference type="Rhea" id="RHEA:19481"/>
        <dbReference type="ChEBI" id="CHEBI:57287"/>
        <dbReference type="ChEBI" id="CHEBI:57288"/>
        <dbReference type="ChEBI" id="CHEBI:57292"/>
        <dbReference type="ChEBI" id="CHEBI:57348"/>
        <dbReference type="EC" id="2.3.1.174"/>
    </reaction>
</comment>
<reference evidence="10 12" key="2">
    <citation type="submission" date="2018-04" db="EMBL/GenBank/DDBJ databases">
        <title>Genomic Encyclopedia of Type Strains, Phase IV (KMG-IV): sequencing the most valuable type-strain genomes for metagenomic binning, comparative biology and taxonomic classification.</title>
        <authorList>
            <person name="Goeker M."/>
        </authorList>
    </citation>
    <scope>NUCLEOTIDE SEQUENCE [LARGE SCALE GENOMIC DNA]</scope>
    <source>
        <strain evidence="10 12">DSM 28688</strain>
    </source>
</reference>
<comment type="caution">
    <text evidence="9">The sequence shown here is derived from an EMBL/GenBank/DDBJ whole genome shotgun (WGS) entry which is preliminary data.</text>
</comment>
<evidence type="ECO:0000256" key="3">
    <source>
        <dbReference type="ARBA" id="ARBA00023315"/>
    </source>
</evidence>
<dbReference type="EMBL" id="QEKQ01000006">
    <property type="protein sequence ID" value="PVY75874.1"/>
    <property type="molecule type" value="Genomic_DNA"/>
</dbReference>
<sequence length="392" mass="40813">MRDVVIAAARRTAIGAFGGSLASQSADKLGTAVIQSLLEETGIAGDQVNEVILGQVLTAAAGQNPARQAAINAGLPESVPAMTINKVCGSGLKAVHMAVQAIRCGDAELMIAGGQESMSQAPHALPNSRNGQKMGDWKMVDTMVKDGLWDAFNDYHMGVTAENIVSKYDISRDEQDAFAASSQQKAAAAREAGHFDEQIVPITIPQRKGDPLVVDRDECPREGVTAESLAKLKPAFKKDGSVTPGNASSLNDGAAAVVVCSAEKAQELGLTPLATIRAHANAGVDPQIMGTGPIPATRRCLERAGWAVSDVDLVEANEAFAAQAISVNRDLGWDTDRVNVNGGAIALGHPIGASGCRILVTLLHEMKRRDVQKGLATLCIGGGMGVALAVER</sequence>
<dbReference type="Proteomes" id="UP000218332">
    <property type="component" value="Unassembled WGS sequence"/>
</dbReference>
<evidence type="ECO:0000313" key="10">
    <source>
        <dbReference type="EMBL" id="PVY75874.1"/>
    </source>
</evidence>
<dbReference type="EC" id="2.3.1.9" evidence="9"/>
<dbReference type="GO" id="GO:0033812">
    <property type="term" value="F:3-oxoadipyl-CoA thiolase activity"/>
    <property type="evidence" value="ECO:0007669"/>
    <property type="project" value="UniProtKB-EC"/>
</dbReference>
<accession>A0A2A2I6B7</accession>
<dbReference type="CDD" id="cd00751">
    <property type="entry name" value="thiolase"/>
    <property type="match status" value="1"/>
</dbReference>
<organism evidence="9 11">
    <name type="scientific">Tamilnaduibacter salinus</name>
    <dbReference type="NCBI Taxonomy" id="1484056"/>
    <lineage>
        <taxon>Bacteria</taxon>
        <taxon>Pseudomonadati</taxon>
        <taxon>Pseudomonadota</taxon>
        <taxon>Gammaproteobacteria</taxon>
        <taxon>Pseudomonadales</taxon>
        <taxon>Marinobacteraceae</taxon>
        <taxon>Tamilnaduibacter</taxon>
    </lineage>
</organism>
<feature type="active site" description="Proton acceptor" evidence="5">
    <location>
        <position position="349"/>
    </location>
</feature>
<feature type="active site" description="Proton acceptor" evidence="5">
    <location>
        <position position="379"/>
    </location>
</feature>
<dbReference type="Proteomes" id="UP000245887">
    <property type="component" value="Unassembled WGS sequence"/>
</dbReference>
<feature type="active site" description="Acyl-thioester intermediate" evidence="5">
    <location>
        <position position="88"/>
    </location>
</feature>
<dbReference type="InterPro" id="IPR002155">
    <property type="entry name" value="Thiolase"/>
</dbReference>
<dbReference type="EMBL" id="NMPM01000020">
    <property type="protein sequence ID" value="PAV26583.1"/>
    <property type="molecule type" value="Genomic_DNA"/>
</dbReference>
<comment type="similarity">
    <text evidence="1 6">Belongs to the thiolase-like superfamily. Thiolase family.</text>
</comment>
<name>A0A2A2I6B7_9GAMM</name>
<keyword evidence="3 6" id="KW-0012">Acyltransferase</keyword>
<dbReference type="InterPro" id="IPR020610">
    <property type="entry name" value="Thiolase_AS"/>
</dbReference>
<dbReference type="InterPro" id="IPR020615">
    <property type="entry name" value="Thiolase_acyl_enz_int_AS"/>
</dbReference>
<proteinExistence type="inferred from homology"/>
<dbReference type="NCBIfam" id="TIGR01930">
    <property type="entry name" value="AcCoA-C-Actrans"/>
    <property type="match status" value="1"/>
</dbReference>
<evidence type="ECO:0000313" key="11">
    <source>
        <dbReference type="Proteomes" id="UP000218332"/>
    </source>
</evidence>
<dbReference type="GO" id="GO:0044281">
    <property type="term" value="P:small molecule metabolic process"/>
    <property type="evidence" value="ECO:0007669"/>
    <property type="project" value="UniProtKB-ARBA"/>
</dbReference>
<evidence type="ECO:0000256" key="5">
    <source>
        <dbReference type="PIRSR" id="PIRSR000429-1"/>
    </source>
</evidence>
<dbReference type="InterPro" id="IPR016039">
    <property type="entry name" value="Thiolase-like"/>
</dbReference>
<dbReference type="PANTHER" id="PTHR18919:SF107">
    <property type="entry name" value="ACETYL-COA ACETYLTRANSFERASE, CYTOSOLIC"/>
    <property type="match status" value="1"/>
</dbReference>
<dbReference type="PANTHER" id="PTHR18919">
    <property type="entry name" value="ACETYL-COA C-ACYLTRANSFERASE"/>
    <property type="match status" value="1"/>
</dbReference>
<evidence type="ECO:0000256" key="6">
    <source>
        <dbReference type="RuleBase" id="RU003557"/>
    </source>
</evidence>
<reference evidence="9 11" key="1">
    <citation type="submission" date="2017-07" db="EMBL/GenBank/DDBJ databases">
        <title>Tamlnaduibacter salinus (Mi-7) genome sequencing.</title>
        <authorList>
            <person name="Verma A."/>
            <person name="Krishnamurthi S."/>
        </authorList>
    </citation>
    <scope>NUCLEOTIDE SEQUENCE [LARGE SCALE GENOMIC DNA]</scope>
    <source>
        <strain evidence="9 11">Mi-7</strain>
    </source>
</reference>
<evidence type="ECO:0000256" key="2">
    <source>
        <dbReference type="ARBA" id="ARBA00022679"/>
    </source>
</evidence>
<dbReference type="PROSITE" id="PS00737">
    <property type="entry name" value="THIOLASE_2"/>
    <property type="match status" value="1"/>
</dbReference>
<evidence type="ECO:0000259" key="7">
    <source>
        <dbReference type="Pfam" id="PF00108"/>
    </source>
</evidence>
<dbReference type="SUPFAM" id="SSF53901">
    <property type="entry name" value="Thiolase-like"/>
    <property type="match status" value="2"/>
</dbReference>
<dbReference type="InterPro" id="IPR020616">
    <property type="entry name" value="Thiolase_N"/>
</dbReference>
<feature type="domain" description="Thiolase C-terminal" evidence="8">
    <location>
        <begin position="270"/>
        <end position="392"/>
    </location>
</feature>
<dbReference type="FunFam" id="3.40.47.10:FF:000010">
    <property type="entry name" value="Acetyl-CoA acetyltransferase (Thiolase)"/>
    <property type="match status" value="1"/>
</dbReference>
<dbReference type="RefSeq" id="WP_095610386.1">
    <property type="nucleotide sequence ID" value="NZ_NMPM01000020.1"/>
</dbReference>
<gene>
    <name evidence="10" type="ORF">C8D92_106134</name>
    <name evidence="9" type="ORF">CF392_05085</name>
</gene>
<evidence type="ECO:0000256" key="4">
    <source>
        <dbReference type="ARBA" id="ARBA00048527"/>
    </source>
</evidence>
<dbReference type="Pfam" id="PF00108">
    <property type="entry name" value="Thiolase_N"/>
    <property type="match status" value="1"/>
</dbReference>
<evidence type="ECO:0000313" key="9">
    <source>
        <dbReference type="EMBL" id="PAV26583.1"/>
    </source>
</evidence>
<dbReference type="PIRSF" id="PIRSF000429">
    <property type="entry name" value="Ac-CoA_Ac_transf"/>
    <property type="match status" value="1"/>
</dbReference>
<dbReference type="PROSITE" id="PS00099">
    <property type="entry name" value="THIOLASE_3"/>
    <property type="match status" value="1"/>
</dbReference>
<evidence type="ECO:0000313" key="12">
    <source>
        <dbReference type="Proteomes" id="UP000245887"/>
    </source>
</evidence>
<feature type="domain" description="Thiolase N-terminal" evidence="7">
    <location>
        <begin position="4"/>
        <end position="262"/>
    </location>
</feature>
<evidence type="ECO:0000259" key="8">
    <source>
        <dbReference type="Pfam" id="PF02803"/>
    </source>
</evidence>
<keyword evidence="11" id="KW-1185">Reference proteome</keyword>
<protein>
    <submittedName>
        <fullName evidence="10">Acetyl-CoA C-acetyltransferase</fullName>
    </submittedName>
    <submittedName>
        <fullName evidence="9">Acetyl-CoA acetyltransferase</fullName>
        <ecNumber evidence="9">2.3.1.9</ecNumber>
    </submittedName>
</protein>
<dbReference type="PROSITE" id="PS00098">
    <property type="entry name" value="THIOLASE_1"/>
    <property type="match status" value="1"/>
</dbReference>
<dbReference type="OrthoDB" id="8951704at2"/>